<dbReference type="AlphaFoldDB" id="A0AA40E8N7"/>
<evidence type="ECO:0000256" key="1">
    <source>
        <dbReference type="SAM" id="Phobius"/>
    </source>
</evidence>
<protein>
    <submittedName>
        <fullName evidence="2">Uncharacterized protein</fullName>
    </submittedName>
</protein>
<keyword evidence="1" id="KW-0812">Transmembrane</keyword>
<keyword evidence="1" id="KW-0472">Membrane</keyword>
<dbReference type="EMBL" id="JAUIRO010000002">
    <property type="protein sequence ID" value="KAK0728091.1"/>
    <property type="molecule type" value="Genomic_DNA"/>
</dbReference>
<comment type="caution">
    <text evidence="2">The sequence shown here is derived from an EMBL/GenBank/DDBJ whole genome shotgun (WGS) entry which is preliminary data.</text>
</comment>
<feature type="transmembrane region" description="Helical" evidence="1">
    <location>
        <begin position="12"/>
        <end position="29"/>
    </location>
</feature>
<keyword evidence="3" id="KW-1185">Reference proteome</keyword>
<gene>
    <name evidence="2" type="ORF">B0T26DRAFT_696793</name>
</gene>
<keyword evidence="1" id="KW-1133">Transmembrane helix</keyword>
<accession>A0AA40E8N7</accession>
<sequence length="78" mass="9120">MIITSWGFMRLLPILGPRLGCLTALITYFDSLLLNRSYRAYGRTIISWGFLRLMLVTGLNLLKTRSLLLIPLRRMRMF</sequence>
<proteinExistence type="predicted"/>
<organism evidence="2 3">
    <name type="scientific">Lasiosphaeria miniovina</name>
    <dbReference type="NCBI Taxonomy" id="1954250"/>
    <lineage>
        <taxon>Eukaryota</taxon>
        <taxon>Fungi</taxon>
        <taxon>Dikarya</taxon>
        <taxon>Ascomycota</taxon>
        <taxon>Pezizomycotina</taxon>
        <taxon>Sordariomycetes</taxon>
        <taxon>Sordariomycetidae</taxon>
        <taxon>Sordariales</taxon>
        <taxon>Lasiosphaeriaceae</taxon>
        <taxon>Lasiosphaeria</taxon>
    </lineage>
</organism>
<feature type="transmembrane region" description="Helical" evidence="1">
    <location>
        <begin position="49"/>
        <end position="70"/>
    </location>
</feature>
<reference evidence="2" key="1">
    <citation type="submission" date="2023-06" db="EMBL/GenBank/DDBJ databases">
        <title>Genome-scale phylogeny and comparative genomics of the fungal order Sordariales.</title>
        <authorList>
            <consortium name="Lawrence Berkeley National Laboratory"/>
            <person name="Hensen N."/>
            <person name="Bonometti L."/>
            <person name="Westerberg I."/>
            <person name="Brannstrom I.O."/>
            <person name="Guillou S."/>
            <person name="Cros-Aarteil S."/>
            <person name="Calhoun S."/>
            <person name="Haridas S."/>
            <person name="Kuo A."/>
            <person name="Mondo S."/>
            <person name="Pangilinan J."/>
            <person name="Riley R."/>
            <person name="LaButti K."/>
            <person name="Andreopoulos B."/>
            <person name="Lipzen A."/>
            <person name="Chen C."/>
            <person name="Yanf M."/>
            <person name="Daum C."/>
            <person name="Ng V."/>
            <person name="Clum A."/>
            <person name="Steindorff A."/>
            <person name="Ohm R."/>
            <person name="Martin F."/>
            <person name="Silar P."/>
            <person name="Natvig D."/>
            <person name="Lalanne C."/>
            <person name="Gautier V."/>
            <person name="Ament-velasquez S.L."/>
            <person name="Kruys A."/>
            <person name="Hutchinson M.I."/>
            <person name="Powell A.J."/>
            <person name="Barry K."/>
            <person name="Miller A.N."/>
            <person name="Grigoriev I.V."/>
            <person name="Debuchy R."/>
            <person name="Gladieux P."/>
            <person name="Thoren M.H."/>
            <person name="Johannesson H."/>
        </authorList>
    </citation>
    <scope>NUCLEOTIDE SEQUENCE</scope>
    <source>
        <strain evidence="2">SMH2392-1A</strain>
    </source>
</reference>
<dbReference type="GeneID" id="85324632"/>
<evidence type="ECO:0000313" key="2">
    <source>
        <dbReference type="EMBL" id="KAK0728091.1"/>
    </source>
</evidence>
<dbReference type="RefSeq" id="XP_060300946.1">
    <property type="nucleotide sequence ID" value="XM_060441362.1"/>
</dbReference>
<evidence type="ECO:0000313" key="3">
    <source>
        <dbReference type="Proteomes" id="UP001172101"/>
    </source>
</evidence>
<name>A0AA40E8N7_9PEZI</name>
<dbReference type="Proteomes" id="UP001172101">
    <property type="component" value="Unassembled WGS sequence"/>
</dbReference>